<evidence type="ECO:0000313" key="3">
    <source>
        <dbReference type="Proteomes" id="UP001497623"/>
    </source>
</evidence>
<accession>A0AAV2RUH5</accession>
<evidence type="ECO:0000256" key="1">
    <source>
        <dbReference type="SAM" id="MobiDB-lite"/>
    </source>
</evidence>
<sequence length="106" mass="12374">MAPPLAQREVIDCPVSAFWNKQLPESRPHTTTSRRSPPPSTKTLKQNCDEHANLEIKEWGGRTNFRSHKRRDETTQLLTYPGLQIRFQRRSPERTTILCYHDKVCS</sequence>
<proteinExistence type="predicted"/>
<gene>
    <name evidence="2" type="ORF">MNOR_LOCUS29556</name>
</gene>
<keyword evidence="3" id="KW-1185">Reference proteome</keyword>
<protein>
    <submittedName>
        <fullName evidence="2">Uncharacterized protein</fullName>
    </submittedName>
</protein>
<reference evidence="2 3" key="1">
    <citation type="submission" date="2024-05" db="EMBL/GenBank/DDBJ databases">
        <authorList>
            <person name="Wallberg A."/>
        </authorList>
    </citation>
    <scope>NUCLEOTIDE SEQUENCE [LARGE SCALE GENOMIC DNA]</scope>
</reference>
<dbReference type="EMBL" id="CAXKWB010034474">
    <property type="protein sequence ID" value="CAL4144795.1"/>
    <property type="molecule type" value="Genomic_DNA"/>
</dbReference>
<comment type="caution">
    <text evidence="2">The sequence shown here is derived from an EMBL/GenBank/DDBJ whole genome shotgun (WGS) entry which is preliminary data.</text>
</comment>
<dbReference type="AlphaFoldDB" id="A0AAV2RUH5"/>
<organism evidence="2 3">
    <name type="scientific">Meganyctiphanes norvegica</name>
    <name type="common">Northern krill</name>
    <name type="synonym">Thysanopoda norvegica</name>
    <dbReference type="NCBI Taxonomy" id="48144"/>
    <lineage>
        <taxon>Eukaryota</taxon>
        <taxon>Metazoa</taxon>
        <taxon>Ecdysozoa</taxon>
        <taxon>Arthropoda</taxon>
        <taxon>Crustacea</taxon>
        <taxon>Multicrustacea</taxon>
        <taxon>Malacostraca</taxon>
        <taxon>Eumalacostraca</taxon>
        <taxon>Eucarida</taxon>
        <taxon>Euphausiacea</taxon>
        <taxon>Euphausiidae</taxon>
        <taxon>Meganyctiphanes</taxon>
    </lineage>
</organism>
<feature type="region of interest" description="Disordered" evidence="1">
    <location>
        <begin position="22"/>
        <end position="46"/>
    </location>
</feature>
<evidence type="ECO:0000313" key="2">
    <source>
        <dbReference type="EMBL" id="CAL4144795.1"/>
    </source>
</evidence>
<dbReference type="Proteomes" id="UP001497623">
    <property type="component" value="Unassembled WGS sequence"/>
</dbReference>
<name>A0AAV2RUH5_MEGNR</name>